<name>A0A0G1YEL5_9BACT</name>
<dbReference type="Gene3D" id="1.20.272.10">
    <property type="match status" value="1"/>
</dbReference>
<accession>A0A0G1YEL5</accession>
<dbReference type="EMBL" id="LCRX01000012">
    <property type="protein sequence ID" value="KKW41928.1"/>
    <property type="molecule type" value="Genomic_DNA"/>
</dbReference>
<dbReference type="InterPro" id="IPR008921">
    <property type="entry name" value="DNA_pol3_clamp-load_cplx_C"/>
</dbReference>
<evidence type="ECO:0000259" key="8">
    <source>
        <dbReference type="Pfam" id="PF21694"/>
    </source>
</evidence>
<dbReference type="GO" id="GO:0006261">
    <property type="term" value="P:DNA-templated DNA replication"/>
    <property type="evidence" value="ECO:0007669"/>
    <property type="project" value="TreeGrafter"/>
</dbReference>
<dbReference type="PANTHER" id="PTHR34388">
    <property type="entry name" value="DNA POLYMERASE III SUBUNIT DELTA"/>
    <property type="match status" value="1"/>
</dbReference>
<proteinExistence type="inferred from homology"/>
<reference evidence="9 10" key="1">
    <citation type="journal article" date="2015" name="Nature">
        <title>rRNA introns, odd ribosomes, and small enigmatic genomes across a large radiation of phyla.</title>
        <authorList>
            <person name="Brown C.T."/>
            <person name="Hug L.A."/>
            <person name="Thomas B.C."/>
            <person name="Sharon I."/>
            <person name="Castelle C.J."/>
            <person name="Singh A."/>
            <person name="Wilkins M.J."/>
            <person name="Williams K.H."/>
            <person name="Banfield J.F."/>
        </authorList>
    </citation>
    <scope>NUCLEOTIDE SEQUENCE [LARGE SCALE GENOMIC DNA]</scope>
</reference>
<evidence type="ECO:0000256" key="4">
    <source>
        <dbReference type="ARBA" id="ARBA00022705"/>
    </source>
</evidence>
<dbReference type="EC" id="2.7.7.7" evidence="1"/>
<evidence type="ECO:0000256" key="6">
    <source>
        <dbReference type="ARBA" id="ARBA00034754"/>
    </source>
</evidence>
<evidence type="ECO:0000256" key="3">
    <source>
        <dbReference type="ARBA" id="ARBA00022695"/>
    </source>
</evidence>
<keyword evidence="2" id="KW-0808">Transferase</keyword>
<evidence type="ECO:0000256" key="5">
    <source>
        <dbReference type="ARBA" id="ARBA00022932"/>
    </source>
</evidence>
<dbReference type="PANTHER" id="PTHR34388:SF1">
    <property type="entry name" value="DNA POLYMERASE III SUBUNIT DELTA"/>
    <property type="match status" value="1"/>
</dbReference>
<comment type="similarity">
    <text evidence="6">Belongs to the DNA polymerase HolA subunit family.</text>
</comment>
<dbReference type="GO" id="GO:0003887">
    <property type="term" value="F:DNA-directed DNA polymerase activity"/>
    <property type="evidence" value="ECO:0007669"/>
    <property type="project" value="UniProtKB-KW"/>
</dbReference>
<dbReference type="InterPro" id="IPR005790">
    <property type="entry name" value="DNA_polIII_delta"/>
</dbReference>
<evidence type="ECO:0000256" key="2">
    <source>
        <dbReference type="ARBA" id="ARBA00022679"/>
    </source>
</evidence>
<dbReference type="GO" id="GO:0003677">
    <property type="term" value="F:DNA binding"/>
    <property type="evidence" value="ECO:0007669"/>
    <property type="project" value="InterPro"/>
</dbReference>
<dbReference type="STRING" id="1619044.UY92_C0012G0007"/>
<keyword evidence="5" id="KW-0239">DNA-directed DNA polymerase</keyword>
<protein>
    <recommendedName>
        <fullName evidence="1">DNA-directed DNA polymerase</fullName>
        <ecNumber evidence="1">2.7.7.7</ecNumber>
    </recommendedName>
</protein>
<evidence type="ECO:0000313" key="10">
    <source>
        <dbReference type="Proteomes" id="UP000033870"/>
    </source>
</evidence>
<dbReference type="InterPro" id="IPR048466">
    <property type="entry name" value="DNA_pol3_delta-like_C"/>
</dbReference>
<dbReference type="InterPro" id="IPR027417">
    <property type="entry name" value="P-loop_NTPase"/>
</dbReference>
<dbReference type="AlphaFoldDB" id="A0A0G1YEL5"/>
<evidence type="ECO:0000256" key="1">
    <source>
        <dbReference type="ARBA" id="ARBA00012417"/>
    </source>
</evidence>
<sequence length="327" mass="37087">MVIFLYGPDTYRSRQYLAKMVAKFKADRDPWGYNVVIIDAEKAEPGRAIMQEVLTVPFLAERKLIIIENLLASRLSDVRSALSERIAAGTLPESNVVALWEGADTFKAKDAAAFFKVLEKQKYKEHFALLNAVELGRWARQEVSARGGRIKPPALSYLVANSGTDMWALAQTIDQLASYANGRDIEVADVQVFVEERADDNIFNLVDAVAGRDPRRVYRMIREQYRQGEDAQFVFAMLVRQFRILLELRDLFEREDNPSSESLAKRLGLHPFVVKKSLPLVKRYTMRDLRGIHDRLLRLDMAAKTGRGEMAGLLDIFVGEVAYGRGD</sequence>
<dbReference type="Proteomes" id="UP000033870">
    <property type="component" value="Unassembled WGS sequence"/>
</dbReference>
<organism evidence="9 10">
    <name type="scientific">Candidatus Magasanikbacteria bacterium GW2011_GWA2_56_11</name>
    <dbReference type="NCBI Taxonomy" id="1619044"/>
    <lineage>
        <taxon>Bacteria</taxon>
        <taxon>Candidatus Magasanikiibacteriota</taxon>
    </lineage>
</organism>
<dbReference type="GO" id="GO:0009360">
    <property type="term" value="C:DNA polymerase III complex"/>
    <property type="evidence" value="ECO:0007669"/>
    <property type="project" value="TreeGrafter"/>
</dbReference>
<comment type="caution">
    <text evidence="9">The sequence shown here is derived from an EMBL/GenBank/DDBJ whole genome shotgun (WGS) entry which is preliminary data.</text>
</comment>
<feature type="domain" description="DNA polymerase III delta subunit-like C-terminal" evidence="8">
    <location>
        <begin position="200"/>
        <end position="318"/>
    </location>
</feature>
<evidence type="ECO:0000256" key="7">
    <source>
        <dbReference type="ARBA" id="ARBA00049244"/>
    </source>
</evidence>
<gene>
    <name evidence="9" type="ORF">UY92_C0012G0007</name>
</gene>
<dbReference type="NCBIfam" id="TIGR01128">
    <property type="entry name" value="holA"/>
    <property type="match status" value="1"/>
</dbReference>
<dbReference type="SUPFAM" id="SSF52540">
    <property type="entry name" value="P-loop containing nucleoside triphosphate hydrolases"/>
    <property type="match status" value="1"/>
</dbReference>
<comment type="catalytic activity">
    <reaction evidence="7">
        <text>DNA(n) + a 2'-deoxyribonucleoside 5'-triphosphate = DNA(n+1) + diphosphate</text>
        <dbReference type="Rhea" id="RHEA:22508"/>
        <dbReference type="Rhea" id="RHEA-COMP:17339"/>
        <dbReference type="Rhea" id="RHEA-COMP:17340"/>
        <dbReference type="ChEBI" id="CHEBI:33019"/>
        <dbReference type="ChEBI" id="CHEBI:61560"/>
        <dbReference type="ChEBI" id="CHEBI:173112"/>
        <dbReference type="EC" id="2.7.7.7"/>
    </reaction>
</comment>
<evidence type="ECO:0000313" key="9">
    <source>
        <dbReference type="EMBL" id="KKW41928.1"/>
    </source>
</evidence>
<dbReference type="Pfam" id="PF21694">
    <property type="entry name" value="DNA_pol3_delta_C"/>
    <property type="match status" value="1"/>
</dbReference>
<dbReference type="Gene3D" id="1.10.8.60">
    <property type="match status" value="1"/>
</dbReference>
<dbReference type="Gene3D" id="3.40.50.300">
    <property type="entry name" value="P-loop containing nucleotide triphosphate hydrolases"/>
    <property type="match status" value="1"/>
</dbReference>
<dbReference type="SUPFAM" id="SSF48019">
    <property type="entry name" value="post-AAA+ oligomerization domain-like"/>
    <property type="match status" value="1"/>
</dbReference>
<keyword evidence="3" id="KW-0548">Nucleotidyltransferase</keyword>
<keyword evidence="4" id="KW-0235">DNA replication</keyword>